<reference evidence="3" key="2">
    <citation type="submission" date="2022-06" db="UniProtKB">
        <authorList>
            <consortium name="EnsemblMetazoa"/>
        </authorList>
    </citation>
    <scope>IDENTIFICATION</scope>
    <source>
        <strain evidence="3">DF5081</strain>
    </source>
</reference>
<dbReference type="AlphaFoldDB" id="A0A8R1EBV8"/>
<feature type="domain" description="CUB-like" evidence="2">
    <location>
        <begin position="18"/>
        <end position="132"/>
    </location>
</feature>
<dbReference type="EnsemblMetazoa" id="CJA33401.1">
    <property type="protein sequence ID" value="CJA33401.1"/>
    <property type="gene ID" value="WBGene00209248"/>
</dbReference>
<organism evidence="3 4">
    <name type="scientific">Caenorhabditis japonica</name>
    <dbReference type="NCBI Taxonomy" id="281687"/>
    <lineage>
        <taxon>Eukaryota</taxon>
        <taxon>Metazoa</taxon>
        <taxon>Ecdysozoa</taxon>
        <taxon>Nematoda</taxon>
        <taxon>Chromadorea</taxon>
        <taxon>Rhabditida</taxon>
        <taxon>Rhabditina</taxon>
        <taxon>Rhabditomorpha</taxon>
        <taxon>Rhabditoidea</taxon>
        <taxon>Rhabditidae</taxon>
        <taxon>Peloderinae</taxon>
        <taxon>Caenorhabditis</taxon>
    </lineage>
</organism>
<evidence type="ECO:0000313" key="4">
    <source>
        <dbReference type="Proteomes" id="UP000005237"/>
    </source>
</evidence>
<feature type="chain" id="PRO_5035910865" evidence="1">
    <location>
        <begin position="18"/>
        <end position="166"/>
    </location>
</feature>
<accession>A0A8R1EBV8</accession>
<dbReference type="Proteomes" id="UP000005237">
    <property type="component" value="Unassembled WGS sequence"/>
</dbReference>
<dbReference type="Pfam" id="PF02408">
    <property type="entry name" value="CUB_2"/>
    <property type="match status" value="1"/>
</dbReference>
<evidence type="ECO:0000313" key="3">
    <source>
        <dbReference type="EnsemblMetazoa" id="CJA33401.1"/>
    </source>
</evidence>
<evidence type="ECO:0000259" key="2">
    <source>
        <dbReference type="Pfam" id="PF02408"/>
    </source>
</evidence>
<feature type="signal peptide" evidence="1">
    <location>
        <begin position="1"/>
        <end position="17"/>
    </location>
</feature>
<name>A0A8R1EBV8_CAEJA</name>
<proteinExistence type="predicted"/>
<reference evidence="4" key="1">
    <citation type="submission" date="2010-08" db="EMBL/GenBank/DDBJ databases">
        <authorList>
            <consortium name="Caenorhabditis japonica Sequencing Consortium"/>
            <person name="Wilson R.K."/>
        </authorList>
    </citation>
    <scope>NUCLEOTIDE SEQUENCE [LARGE SCALE GENOMIC DNA]</scope>
    <source>
        <strain evidence="4">DF5081</strain>
    </source>
</reference>
<sequence length="166" mass="17865">MLKLAAICGIFAIVVSAVDFSCPTNPITNQPLEGNLPTKATDLVIVPKGANCTYNFQIPDGYALQLLLSANFKSDNDTVKVVDNLRLSRALSHANNPVKDAVIWISSGSSQINVIGVTGTSSFMAKYKYTPLNNFVKASKQTGQLFALNSVRGLTYYTITSAKDQV</sequence>
<protein>
    <submittedName>
        <fullName evidence="3">CUB_2 domain-containing protein</fullName>
    </submittedName>
</protein>
<keyword evidence="4" id="KW-1185">Reference proteome</keyword>
<dbReference type="InterPro" id="IPR003366">
    <property type="entry name" value="CUB-like_dom"/>
</dbReference>
<evidence type="ECO:0000256" key="1">
    <source>
        <dbReference type="SAM" id="SignalP"/>
    </source>
</evidence>
<keyword evidence="1" id="KW-0732">Signal</keyword>